<gene>
    <name evidence="2" type="ORF">LCGC14_2546660</name>
</gene>
<keyword evidence="1" id="KW-0472">Membrane</keyword>
<reference evidence="2" key="1">
    <citation type="journal article" date="2015" name="Nature">
        <title>Complex archaea that bridge the gap between prokaryotes and eukaryotes.</title>
        <authorList>
            <person name="Spang A."/>
            <person name="Saw J.H."/>
            <person name="Jorgensen S.L."/>
            <person name="Zaremba-Niedzwiedzka K."/>
            <person name="Martijn J."/>
            <person name="Lind A.E."/>
            <person name="van Eijk R."/>
            <person name="Schleper C."/>
            <person name="Guy L."/>
            <person name="Ettema T.J."/>
        </authorList>
    </citation>
    <scope>NUCLEOTIDE SEQUENCE</scope>
</reference>
<feature type="transmembrane region" description="Helical" evidence="1">
    <location>
        <begin position="109"/>
        <end position="127"/>
    </location>
</feature>
<feature type="transmembrane region" description="Helical" evidence="1">
    <location>
        <begin position="218"/>
        <end position="243"/>
    </location>
</feature>
<feature type="transmembrane region" description="Helical" evidence="1">
    <location>
        <begin position="263"/>
        <end position="289"/>
    </location>
</feature>
<protein>
    <recommendedName>
        <fullName evidence="3">Glycosyltransferase RgtA/B/C/D-like domain-containing protein</fullName>
    </recommendedName>
</protein>
<proteinExistence type="predicted"/>
<name>A0A0F9AP43_9ZZZZ</name>
<dbReference type="EMBL" id="LAZR01041690">
    <property type="protein sequence ID" value="KKL11354.1"/>
    <property type="molecule type" value="Genomic_DNA"/>
</dbReference>
<feature type="transmembrane region" description="Helical" evidence="1">
    <location>
        <begin position="25"/>
        <end position="44"/>
    </location>
</feature>
<comment type="caution">
    <text evidence="2">The sequence shown here is derived from an EMBL/GenBank/DDBJ whole genome shotgun (WGS) entry which is preliminary data.</text>
</comment>
<keyword evidence="1" id="KW-1133">Transmembrane helix</keyword>
<dbReference type="AlphaFoldDB" id="A0A0F9AP43"/>
<sequence>MALNVADKTSRYTDSSDKPAFSDKAVRRTTLAVVVVICLGYLLALPEVDPIVMIDHHVFNNACEEMRAGSGYYESMDRALRETYGPSESARAFRMPTVFWLWSRLPSQQWAWVVLVVLAGLTGWIFIGVSRTPLAPPLVVIYLLATARFQSSSGSVAQFFLTELWAVPALAASVLAWQKRRRTLAAGFALLAVLIRETAAGIIVGGLISAYLNGERRWPWWTAGLLAAAAYGLHVICVSPYLVAPGEGAETALLGTAEFPMSVLRMAGFGLPAGSILGLVFWVLALRWMWRCEEYSWFPGLLLALPLVGLILDRTYWGVLVVPFTIAWGIDSAVELWSRLKAKKQTSPTN</sequence>
<feature type="transmembrane region" description="Helical" evidence="1">
    <location>
        <begin position="157"/>
        <end position="177"/>
    </location>
</feature>
<evidence type="ECO:0000313" key="2">
    <source>
        <dbReference type="EMBL" id="KKL11354.1"/>
    </source>
</evidence>
<feature type="transmembrane region" description="Helical" evidence="1">
    <location>
        <begin position="184"/>
        <end position="212"/>
    </location>
</feature>
<evidence type="ECO:0000256" key="1">
    <source>
        <dbReference type="SAM" id="Phobius"/>
    </source>
</evidence>
<feature type="transmembrane region" description="Helical" evidence="1">
    <location>
        <begin position="295"/>
        <end position="312"/>
    </location>
</feature>
<evidence type="ECO:0008006" key="3">
    <source>
        <dbReference type="Google" id="ProtNLM"/>
    </source>
</evidence>
<accession>A0A0F9AP43</accession>
<organism evidence="2">
    <name type="scientific">marine sediment metagenome</name>
    <dbReference type="NCBI Taxonomy" id="412755"/>
    <lineage>
        <taxon>unclassified sequences</taxon>
        <taxon>metagenomes</taxon>
        <taxon>ecological metagenomes</taxon>
    </lineage>
</organism>
<keyword evidence="1" id="KW-0812">Transmembrane</keyword>